<evidence type="ECO:0000259" key="3">
    <source>
        <dbReference type="Pfam" id="PF25148"/>
    </source>
</evidence>
<comment type="caution">
    <text evidence="4">The sequence shown here is derived from an EMBL/GenBank/DDBJ whole genome shotgun (WGS) entry which is preliminary data.</text>
</comment>
<gene>
    <name evidence="4" type="ORF">J2S64_003964</name>
</gene>
<sequence length="843" mass="90884">MSRRPYQWWEFDQDLDALVARPGTDLASLNEQLLKVTDPAEPAAYAEKDIRELSRRWTQRRDFVSVRLAELFHCVQLVHDDDYVLAAVGHLGGRSDTGGVRKFMLRHDDYLREHVFWRFFEVEGGGEISLANVDKYSDENHTWTDTILALVAEGTLERSRVLRSCLEALNRDFSAYRAGWFSRLHDALAPDAAEARNNQGELLRLLASNNSATTALAVRQAQLLHRAGTLDSEGFIRHAAPALAAPKTSALKVLAILRSMAGNAAGIAGTGLFAAAQAGMDHPHHDVQRAATALLADFGRDDLLRAGSPGLSPAVSIEFAARLPRAEFSGSPEAPASPAGVTGAVVPRQPPWPHPVPVPDWAESEMQEHLAMLLENPGDPVAFELALSRLASRDACELLRPLARRAAKLGGNNENVVAELILAGADPDFRFRPPTRARRSGQDQESKVSWPEDRSIVPVLYKRVREVIEILQERAEHRVLLATPTATCGWIEPAALVARFLANDAAGRDPLRFDTLAALLRLAPENRPAALEQLQKADVRPAGTEAGNAMAYALGGPPAAINDAAWWVAAARAHAPFAIDGHLLEAGLAVAGQGHPATLCLRWKSETSTFKDDGKLRSYTWWKVKADAGPQGRASAEFPSIIPSAADAFQVASALEIRQSAMAFPPSTLSLAAASISWLNRAMQTPDPAVEDAVLAALEVHAGRWEGPTAELLALGLAAKRAEVRIRASELFALAIPERMGAEPFAAALAHCARACVLSRWAASLADAAGISGSAATATREVLAHLLPRLERAQHGVGRLLGVYLEECIRAHVPPESAALRAWLKGFSGTSIATRNAKGLLAL</sequence>
<feature type="region of interest" description="Disordered" evidence="1">
    <location>
        <begin position="328"/>
        <end position="351"/>
    </location>
</feature>
<evidence type="ECO:0000313" key="5">
    <source>
        <dbReference type="Proteomes" id="UP001183817"/>
    </source>
</evidence>
<keyword evidence="5" id="KW-1185">Reference proteome</keyword>
<dbReference type="Proteomes" id="UP001183817">
    <property type="component" value="Unassembled WGS sequence"/>
</dbReference>
<dbReference type="Pfam" id="PF25148">
    <property type="entry name" value="DUF7824"/>
    <property type="match status" value="1"/>
</dbReference>
<dbReference type="Pfam" id="PF20103">
    <property type="entry name" value="DUF6493"/>
    <property type="match status" value="1"/>
</dbReference>
<evidence type="ECO:0000256" key="1">
    <source>
        <dbReference type="SAM" id="MobiDB-lite"/>
    </source>
</evidence>
<protein>
    <recommendedName>
        <fullName evidence="6">HEAT repeat domain-containing protein</fullName>
    </recommendedName>
</protein>
<organism evidence="4 5">
    <name type="scientific">Paeniglutamicibacter sulfureus</name>
    <dbReference type="NCBI Taxonomy" id="43666"/>
    <lineage>
        <taxon>Bacteria</taxon>
        <taxon>Bacillati</taxon>
        <taxon>Actinomycetota</taxon>
        <taxon>Actinomycetes</taxon>
        <taxon>Micrococcales</taxon>
        <taxon>Micrococcaceae</taxon>
        <taxon>Paeniglutamicibacter</taxon>
    </lineage>
</organism>
<dbReference type="InterPro" id="IPR056726">
    <property type="entry name" value="DUF7824"/>
</dbReference>
<evidence type="ECO:0000259" key="2">
    <source>
        <dbReference type="Pfam" id="PF20103"/>
    </source>
</evidence>
<evidence type="ECO:0000313" key="4">
    <source>
        <dbReference type="EMBL" id="MDR7360273.1"/>
    </source>
</evidence>
<accession>A0ABU2BNS0</accession>
<dbReference type="EMBL" id="JAVDYI010000001">
    <property type="protein sequence ID" value="MDR7360273.1"/>
    <property type="molecule type" value="Genomic_DNA"/>
</dbReference>
<proteinExistence type="predicted"/>
<name>A0ABU2BNS0_9MICC</name>
<dbReference type="InterPro" id="IPR045472">
    <property type="entry name" value="DUF6493"/>
</dbReference>
<feature type="domain" description="DUF7824" evidence="3">
    <location>
        <begin position="445"/>
        <end position="576"/>
    </location>
</feature>
<evidence type="ECO:0008006" key="6">
    <source>
        <dbReference type="Google" id="ProtNLM"/>
    </source>
</evidence>
<reference evidence="4 5" key="1">
    <citation type="submission" date="2023-07" db="EMBL/GenBank/DDBJ databases">
        <title>Sequencing the genomes of 1000 actinobacteria strains.</title>
        <authorList>
            <person name="Klenk H.-P."/>
        </authorList>
    </citation>
    <scope>NUCLEOTIDE SEQUENCE [LARGE SCALE GENOMIC DNA]</scope>
    <source>
        <strain evidence="4 5">DSM 20167</strain>
    </source>
</reference>
<dbReference type="RefSeq" id="WP_310293093.1">
    <property type="nucleotide sequence ID" value="NZ_BAAAWO010000001.1"/>
</dbReference>
<feature type="domain" description="DUF6493" evidence="2">
    <location>
        <begin position="105"/>
        <end position="247"/>
    </location>
</feature>